<comment type="caution">
    <text evidence="1">The sequence shown here is derived from an EMBL/GenBank/DDBJ whole genome shotgun (WGS) entry which is preliminary data.</text>
</comment>
<organism evidence="1 2">
    <name type="scientific">Streptomyces uncialis</name>
    <dbReference type="NCBI Taxonomy" id="1048205"/>
    <lineage>
        <taxon>Bacteria</taxon>
        <taxon>Bacillati</taxon>
        <taxon>Actinomycetota</taxon>
        <taxon>Actinomycetes</taxon>
        <taxon>Kitasatosporales</taxon>
        <taxon>Streptomycetaceae</taxon>
        <taxon>Streptomyces</taxon>
    </lineage>
</organism>
<evidence type="ECO:0000313" key="2">
    <source>
        <dbReference type="Proteomes" id="UP000186455"/>
    </source>
</evidence>
<dbReference type="RefSeq" id="WP_073793212.1">
    <property type="nucleotide sequence ID" value="NZ_LFBV01000009.1"/>
</dbReference>
<dbReference type="Proteomes" id="UP000186455">
    <property type="component" value="Unassembled WGS sequence"/>
</dbReference>
<dbReference type="EMBL" id="LFBV01000009">
    <property type="protein sequence ID" value="OKH91525.1"/>
    <property type="molecule type" value="Genomic_DNA"/>
</dbReference>
<dbReference type="STRING" id="1048205.AB852_28635"/>
<name>A0A1Q4V0X5_9ACTN</name>
<gene>
    <name evidence="1" type="ORF">AB852_28635</name>
</gene>
<keyword evidence="2" id="KW-1185">Reference proteome</keyword>
<protein>
    <submittedName>
        <fullName evidence="1">Uncharacterized protein</fullName>
    </submittedName>
</protein>
<proteinExistence type="predicted"/>
<sequence length="133" mass="14671">MTDHTLAEPLLSDRLTEWARTQQRGVRAAVAALIEEDTLLAREDVQRLLIVETGAGVFCDWPRFESRYRSELALNAGEDAFLTLLIATAFPRVVPLWRLEELGDRRLAIILRALTRLAGSDAIAVGTRTGAGA</sequence>
<accession>A0A1Q4V0X5</accession>
<evidence type="ECO:0000313" key="1">
    <source>
        <dbReference type="EMBL" id="OKH91525.1"/>
    </source>
</evidence>
<dbReference type="AlphaFoldDB" id="A0A1Q4V0X5"/>
<reference evidence="1 2" key="1">
    <citation type="submission" date="2015-06" db="EMBL/GenBank/DDBJ databases">
        <title>Cloning and characterization of the uncialamcin biosynthetic gene cluster.</title>
        <authorList>
            <person name="Yan X."/>
            <person name="Huang T."/>
            <person name="Ge H."/>
            <person name="Shen B."/>
        </authorList>
    </citation>
    <scope>NUCLEOTIDE SEQUENCE [LARGE SCALE GENOMIC DNA]</scope>
    <source>
        <strain evidence="1 2">DCA2648</strain>
    </source>
</reference>